<dbReference type="InterPro" id="IPR002937">
    <property type="entry name" value="Amino_oxidase"/>
</dbReference>
<dbReference type="SUPFAM" id="SSF51905">
    <property type="entry name" value="FAD/NAD(P)-binding domain"/>
    <property type="match status" value="1"/>
</dbReference>
<evidence type="ECO:0000313" key="3">
    <source>
        <dbReference type="Proteomes" id="UP001590950"/>
    </source>
</evidence>
<name>A0ABR4ARZ6_9LECA</name>
<gene>
    <name evidence="2" type="ORF">N7G274_000654</name>
</gene>
<reference evidence="2 3" key="1">
    <citation type="submission" date="2024-09" db="EMBL/GenBank/DDBJ databases">
        <title>Rethinking Asexuality: The Enigmatic Case of Functional Sexual Genes in Lepraria (Stereocaulaceae).</title>
        <authorList>
            <person name="Doellman M."/>
            <person name="Sun Y."/>
            <person name="Barcenas-Pena A."/>
            <person name="Lumbsch H.T."/>
            <person name="Grewe F."/>
        </authorList>
    </citation>
    <scope>NUCLEOTIDE SEQUENCE [LARGE SCALE GENOMIC DNA]</scope>
    <source>
        <strain evidence="2 3">Mercado 3170</strain>
    </source>
</reference>
<dbReference type="Pfam" id="PF01593">
    <property type="entry name" value="Amino_oxidase"/>
    <property type="match status" value="1"/>
</dbReference>
<feature type="domain" description="Amine oxidase" evidence="1">
    <location>
        <begin position="217"/>
        <end position="381"/>
    </location>
</feature>
<sequence length="466" mass="51714">MVVEIRKQRVAVIGSGMAGLTTAMLLNSDREGRYAVTVFESDDNPSLDSASTCVKDSVTGHVSRVDVPMRAFAGGYYDNLRAMYNYLGVRYHAQRFLFCFSRIPTEDALVVDERIHFVHSSGNHRIPPIRPPKLSTFEYVLETAYLLLWYSYFSLCCHLVLPLPRRLHAAGESFGEYVRRIHIPDYFLSNYLLPLMSSVATCSHQELLGFPASDLTEYKRKTAGAQHYVVSEGVQNVQSKLSKGLDLRLGVRVVAVEPSAHGVRLRLQIVKGLSDTVTLEAVVDRVVLAVSPAVVAAIFKPLRDELSRVPTKEVTVIVHTEEPVCSSPSIDASTRSLRAEVIYFRTSHSRNPHTESRHVQASNVLVTTCPAQPVDPTKIVQTSTFTRVLRTPESRHLCDKIFGPFAKQDGSAQIEGRASWKNGDGGVWLAGGWCWDGMVLLEGCVISAMRIAHQFGVEVPWESSGR</sequence>
<protein>
    <recommendedName>
        <fullName evidence="1">Amine oxidase domain-containing protein</fullName>
    </recommendedName>
</protein>
<dbReference type="Pfam" id="PF13450">
    <property type="entry name" value="NAD_binding_8"/>
    <property type="match status" value="1"/>
</dbReference>
<dbReference type="PANTHER" id="PTHR42923">
    <property type="entry name" value="PROTOPORPHYRINOGEN OXIDASE"/>
    <property type="match status" value="1"/>
</dbReference>
<dbReference type="InterPro" id="IPR050464">
    <property type="entry name" value="Zeta_carotene_desat/Oxidored"/>
</dbReference>
<dbReference type="PANTHER" id="PTHR42923:SF42">
    <property type="entry name" value="AMINE OXIDASE DOMAIN-CONTAINING PROTEIN"/>
    <property type="match status" value="1"/>
</dbReference>
<accession>A0ABR4ARZ6</accession>
<organism evidence="2 3">
    <name type="scientific">Stereocaulon virgatum</name>
    <dbReference type="NCBI Taxonomy" id="373712"/>
    <lineage>
        <taxon>Eukaryota</taxon>
        <taxon>Fungi</taxon>
        <taxon>Dikarya</taxon>
        <taxon>Ascomycota</taxon>
        <taxon>Pezizomycotina</taxon>
        <taxon>Lecanoromycetes</taxon>
        <taxon>OSLEUM clade</taxon>
        <taxon>Lecanoromycetidae</taxon>
        <taxon>Lecanorales</taxon>
        <taxon>Lecanorineae</taxon>
        <taxon>Stereocaulaceae</taxon>
        <taxon>Stereocaulon</taxon>
    </lineage>
</organism>
<keyword evidence="3" id="KW-1185">Reference proteome</keyword>
<proteinExistence type="predicted"/>
<evidence type="ECO:0000313" key="2">
    <source>
        <dbReference type="EMBL" id="KAL2047612.1"/>
    </source>
</evidence>
<comment type="caution">
    <text evidence="2">The sequence shown here is derived from an EMBL/GenBank/DDBJ whole genome shotgun (WGS) entry which is preliminary data.</text>
</comment>
<dbReference type="EMBL" id="JBEFKJ010000002">
    <property type="protein sequence ID" value="KAL2047612.1"/>
    <property type="molecule type" value="Genomic_DNA"/>
</dbReference>
<dbReference type="Proteomes" id="UP001590950">
    <property type="component" value="Unassembled WGS sequence"/>
</dbReference>
<dbReference type="Gene3D" id="3.50.50.60">
    <property type="entry name" value="FAD/NAD(P)-binding domain"/>
    <property type="match status" value="1"/>
</dbReference>
<dbReference type="InterPro" id="IPR036188">
    <property type="entry name" value="FAD/NAD-bd_sf"/>
</dbReference>
<evidence type="ECO:0000259" key="1">
    <source>
        <dbReference type="Pfam" id="PF01593"/>
    </source>
</evidence>